<feature type="compositionally biased region" description="Polar residues" evidence="1">
    <location>
        <begin position="7"/>
        <end position="21"/>
    </location>
</feature>
<reference evidence="4" key="1">
    <citation type="journal article" date="2018" name="Nat. Plants">
        <title>Whole-genome landscape of Medicago truncatula symbiotic genes.</title>
        <authorList>
            <person name="Pecrix Y."/>
            <person name="Staton S.E."/>
            <person name="Sallet E."/>
            <person name="Lelandais-Briere C."/>
            <person name="Moreau S."/>
            <person name="Carrere S."/>
            <person name="Blein T."/>
            <person name="Jardinaud M.F."/>
            <person name="Latrasse D."/>
            <person name="Zouine M."/>
            <person name="Zahm M."/>
            <person name="Kreplak J."/>
            <person name="Mayjonade B."/>
            <person name="Satge C."/>
            <person name="Perez M."/>
            <person name="Cauet S."/>
            <person name="Marande W."/>
            <person name="Chantry-Darmon C."/>
            <person name="Lopez-Roques C."/>
            <person name="Bouchez O."/>
            <person name="Berard A."/>
            <person name="Debelle F."/>
            <person name="Munos S."/>
            <person name="Bendahmane A."/>
            <person name="Berges H."/>
            <person name="Niebel A."/>
            <person name="Buitink J."/>
            <person name="Frugier F."/>
            <person name="Benhamed M."/>
            <person name="Crespi M."/>
            <person name="Gouzy J."/>
            <person name="Gamas P."/>
        </authorList>
    </citation>
    <scope>NUCLEOTIDE SEQUENCE [LARGE SCALE GENOMIC DNA]</scope>
    <source>
        <strain evidence="4">cv. Jemalong A17</strain>
    </source>
</reference>
<proteinExistence type="predicted"/>
<dbReference type="Proteomes" id="UP000265566">
    <property type="component" value="Chromosome 6"/>
</dbReference>
<evidence type="ECO:0008006" key="5">
    <source>
        <dbReference type="Google" id="ProtNLM"/>
    </source>
</evidence>
<name>A0A396HFM3_MEDTR</name>
<dbReference type="EMBL" id="PSQE01000006">
    <property type="protein sequence ID" value="RHN52142.1"/>
    <property type="molecule type" value="Genomic_DNA"/>
</dbReference>
<keyword evidence="2" id="KW-0472">Membrane</keyword>
<evidence type="ECO:0000313" key="3">
    <source>
        <dbReference type="EMBL" id="RHN52142.1"/>
    </source>
</evidence>
<evidence type="ECO:0000313" key="4">
    <source>
        <dbReference type="Proteomes" id="UP000265566"/>
    </source>
</evidence>
<comment type="caution">
    <text evidence="3">The sequence shown here is derived from an EMBL/GenBank/DDBJ whole genome shotgun (WGS) entry which is preliminary data.</text>
</comment>
<feature type="region of interest" description="Disordered" evidence="1">
    <location>
        <begin position="1"/>
        <end position="21"/>
    </location>
</feature>
<evidence type="ECO:0000256" key="1">
    <source>
        <dbReference type="SAM" id="MobiDB-lite"/>
    </source>
</evidence>
<gene>
    <name evidence="3" type="ORF">MtrunA17_Chr6g0477181</name>
</gene>
<dbReference type="Gramene" id="rna36771">
    <property type="protein sequence ID" value="RHN52142.1"/>
    <property type="gene ID" value="gene36771"/>
</dbReference>
<organism evidence="3 4">
    <name type="scientific">Medicago truncatula</name>
    <name type="common">Barrel medic</name>
    <name type="synonym">Medicago tribuloides</name>
    <dbReference type="NCBI Taxonomy" id="3880"/>
    <lineage>
        <taxon>Eukaryota</taxon>
        <taxon>Viridiplantae</taxon>
        <taxon>Streptophyta</taxon>
        <taxon>Embryophyta</taxon>
        <taxon>Tracheophyta</taxon>
        <taxon>Spermatophyta</taxon>
        <taxon>Magnoliopsida</taxon>
        <taxon>eudicotyledons</taxon>
        <taxon>Gunneridae</taxon>
        <taxon>Pentapetalae</taxon>
        <taxon>rosids</taxon>
        <taxon>fabids</taxon>
        <taxon>Fabales</taxon>
        <taxon>Fabaceae</taxon>
        <taxon>Papilionoideae</taxon>
        <taxon>50 kb inversion clade</taxon>
        <taxon>NPAAA clade</taxon>
        <taxon>Hologalegina</taxon>
        <taxon>IRL clade</taxon>
        <taxon>Trifolieae</taxon>
        <taxon>Medicago</taxon>
    </lineage>
</organism>
<keyword evidence="2" id="KW-1133">Transmembrane helix</keyword>
<protein>
    <recommendedName>
        <fullName evidence="5">Transmembrane protein</fullName>
    </recommendedName>
</protein>
<keyword evidence="2" id="KW-0812">Transmembrane</keyword>
<evidence type="ECO:0000256" key="2">
    <source>
        <dbReference type="SAM" id="Phobius"/>
    </source>
</evidence>
<accession>A0A396HFM3</accession>
<dbReference type="AlphaFoldDB" id="A0A396HFM3"/>
<feature type="transmembrane region" description="Helical" evidence="2">
    <location>
        <begin position="60"/>
        <end position="88"/>
    </location>
</feature>
<sequence>MEKISPHSLSMKNESSSVAPIGASAQSRTIAQTMTYMERLVIELSNPDLRENALRVLSKVLINLLLLFCLFLMSFIILAINLNLGIVVSSTKFNVLMSS</sequence>